<accession>A0AAD4JGA8</accession>
<dbReference type="InterPro" id="IPR036273">
    <property type="entry name" value="CRAL/TRIO_N_dom_sf"/>
</dbReference>
<dbReference type="SUPFAM" id="SSF52087">
    <property type="entry name" value="CRAL/TRIO domain"/>
    <property type="match status" value="1"/>
</dbReference>
<feature type="domain" description="CRAL-TRIO" evidence="7">
    <location>
        <begin position="163"/>
        <end position="337"/>
    </location>
</feature>
<dbReference type="SMART" id="SM00516">
    <property type="entry name" value="SEC14"/>
    <property type="match status" value="1"/>
</dbReference>
<comment type="caution">
    <text evidence="8">The sequence shown here is derived from an EMBL/GenBank/DDBJ whole genome shotgun (WGS) entry which is preliminary data.</text>
</comment>
<dbReference type="CDD" id="cd00170">
    <property type="entry name" value="SEC14"/>
    <property type="match status" value="1"/>
</dbReference>
<feature type="compositionally biased region" description="Basic and acidic residues" evidence="6">
    <location>
        <begin position="44"/>
        <end position="58"/>
    </location>
</feature>
<dbReference type="Proteomes" id="UP001190926">
    <property type="component" value="Unassembled WGS sequence"/>
</dbReference>
<keyword evidence="3" id="KW-0653">Protein transport</keyword>
<dbReference type="PANTHER" id="PTHR45657:SF50">
    <property type="entry name" value="PHOSPHATIDYLINOSITOL_PHOSPHATIDYLCHOLINE TRANSFER PROTEIN SFH11"/>
    <property type="match status" value="1"/>
</dbReference>
<dbReference type="Gene3D" id="1.10.8.20">
    <property type="entry name" value="N-terminal domain of phosphatidylinositol transfer protein sec14p"/>
    <property type="match status" value="1"/>
</dbReference>
<dbReference type="InterPro" id="IPR001251">
    <property type="entry name" value="CRAL-TRIO_dom"/>
</dbReference>
<evidence type="ECO:0000259" key="7">
    <source>
        <dbReference type="PROSITE" id="PS50191"/>
    </source>
</evidence>
<keyword evidence="3" id="KW-0813">Transport</keyword>
<evidence type="ECO:0000256" key="6">
    <source>
        <dbReference type="SAM" id="MobiDB-lite"/>
    </source>
</evidence>
<dbReference type="EMBL" id="SDAM02000063">
    <property type="protein sequence ID" value="KAH6832881.1"/>
    <property type="molecule type" value="Genomic_DNA"/>
</dbReference>
<sequence>MQKPKELLKEVFISAGAERSQSPSPPPSRSGKKRQPPKSIHPPIETHWHLPPIKEQRRPSGAGAGVMKILSLPFKYRCRSQSKTMIMEGTHNPKDEKIVDEFRQMLFLEGYLSEKHLDYHTLLRFLRMRDYDIMKAKEMFVQYIKWREELRVDRMLQEFKFEECEEVKKCYPHGFHGVDRYGRPVYIERIGMVDLDMFLRVTTIERFVKHHICEQEKTLNWRYPACSLAAKTHIASTISILDVKDVGMNHFSKPARYLFMEIQKIDSNYYPETLHLLFIVNAGPGFRVLWKVIKAFLDARTLAKIRVLGSDYKRSLIEAIDPSNLPSFLGGECTCCEAGGCVFSDRGPWNDPEITQTLEAMLYTEDDEEGEQRKCCSDKKSVLFGDNENDQFEDACEMSPTDGKYIDKHMLLQKIQAFEPLIEAAKEKIKMLETALNDTKL</sequence>
<dbReference type="InterPro" id="IPR051026">
    <property type="entry name" value="PI/PC_transfer"/>
</dbReference>
<evidence type="ECO:0000256" key="4">
    <source>
        <dbReference type="ARBA" id="ARBA00023034"/>
    </source>
</evidence>
<reference evidence="8 9" key="1">
    <citation type="journal article" date="2021" name="Nat. Commun.">
        <title>Incipient diploidization of the medicinal plant Perilla within 10,000 years.</title>
        <authorList>
            <person name="Zhang Y."/>
            <person name="Shen Q."/>
            <person name="Leng L."/>
            <person name="Zhang D."/>
            <person name="Chen S."/>
            <person name="Shi Y."/>
            <person name="Ning Z."/>
            <person name="Chen S."/>
        </authorList>
    </citation>
    <scope>NUCLEOTIDE SEQUENCE [LARGE SCALE GENOMIC DNA]</scope>
    <source>
        <strain evidence="9">cv. PC099</strain>
    </source>
</reference>
<feature type="non-terminal residue" evidence="8">
    <location>
        <position position="441"/>
    </location>
</feature>
<dbReference type="InterPro" id="IPR036865">
    <property type="entry name" value="CRAL-TRIO_dom_sf"/>
</dbReference>
<dbReference type="AlphaFoldDB" id="A0AAD4JGA8"/>
<gene>
    <name evidence="8" type="ORF">C2S53_014392</name>
</gene>
<dbReference type="PANTHER" id="PTHR45657">
    <property type="entry name" value="CRAL-TRIO DOMAIN-CONTAINING PROTEIN YKL091C-RELATED"/>
    <property type="match status" value="1"/>
</dbReference>
<evidence type="ECO:0000313" key="9">
    <source>
        <dbReference type="Proteomes" id="UP001190926"/>
    </source>
</evidence>
<keyword evidence="4" id="KW-0333">Golgi apparatus</keyword>
<dbReference type="Gene3D" id="3.40.525.10">
    <property type="entry name" value="CRAL-TRIO lipid binding domain"/>
    <property type="match status" value="1"/>
</dbReference>
<feature type="region of interest" description="Disordered" evidence="6">
    <location>
        <begin position="1"/>
        <end position="62"/>
    </location>
</feature>
<dbReference type="GO" id="GO:0000139">
    <property type="term" value="C:Golgi membrane"/>
    <property type="evidence" value="ECO:0007669"/>
    <property type="project" value="UniProtKB-SubCell"/>
</dbReference>
<dbReference type="GO" id="GO:0015031">
    <property type="term" value="P:protein transport"/>
    <property type="evidence" value="ECO:0007669"/>
    <property type="project" value="UniProtKB-KW"/>
</dbReference>
<evidence type="ECO:0000313" key="8">
    <source>
        <dbReference type="EMBL" id="KAH6832881.1"/>
    </source>
</evidence>
<proteinExistence type="inferred from homology"/>
<evidence type="ECO:0000256" key="2">
    <source>
        <dbReference type="ARBA" id="ARBA00004395"/>
    </source>
</evidence>
<evidence type="ECO:0000256" key="3">
    <source>
        <dbReference type="ARBA" id="ARBA00022927"/>
    </source>
</evidence>
<dbReference type="SMART" id="SM01100">
    <property type="entry name" value="CRAL_TRIO_N"/>
    <property type="match status" value="1"/>
</dbReference>
<keyword evidence="9" id="KW-1185">Reference proteome</keyword>
<organism evidence="8 9">
    <name type="scientific">Perilla frutescens var. hirtella</name>
    <name type="common">Perilla citriodora</name>
    <name type="synonym">Perilla setoyensis</name>
    <dbReference type="NCBI Taxonomy" id="608512"/>
    <lineage>
        <taxon>Eukaryota</taxon>
        <taxon>Viridiplantae</taxon>
        <taxon>Streptophyta</taxon>
        <taxon>Embryophyta</taxon>
        <taxon>Tracheophyta</taxon>
        <taxon>Spermatophyta</taxon>
        <taxon>Magnoliopsida</taxon>
        <taxon>eudicotyledons</taxon>
        <taxon>Gunneridae</taxon>
        <taxon>Pentapetalae</taxon>
        <taxon>asterids</taxon>
        <taxon>lamiids</taxon>
        <taxon>Lamiales</taxon>
        <taxon>Lamiaceae</taxon>
        <taxon>Nepetoideae</taxon>
        <taxon>Elsholtzieae</taxon>
        <taxon>Perilla</taxon>
    </lineage>
</organism>
<dbReference type="SUPFAM" id="SSF46938">
    <property type="entry name" value="CRAL/TRIO N-terminal domain"/>
    <property type="match status" value="1"/>
</dbReference>
<comment type="subcellular location">
    <subcellularLocation>
        <location evidence="1">Cell membrane</location>
        <topology evidence="1">Peripheral membrane protein</topology>
    </subcellularLocation>
    <subcellularLocation>
        <location evidence="2">Golgi apparatus membrane</location>
        <topology evidence="2">Peripheral membrane protein</topology>
    </subcellularLocation>
</comment>
<dbReference type="PROSITE" id="PS50191">
    <property type="entry name" value="CRAL_TRIO"/>
    <property type="match status" value="1"/>
</dbReference>
<evidence type="ECO:0000256" key="5">
    <source>
        <dbReference type="ARBA" id="ARBA00038020"/>
    </source>
</evidence>
<name>A0AAD4JGA8_PERFH</name>
<dbReference type="PRINTS" id="PR00180">
    <property type="entry name" value="CRETINALDHBP"/>
</dbReference>
<dbReference type="GO" id="GO:0005886">
    <property type="term" value="C:plasma membrane"/>
    <property type="evidence" value="ECO:0007669"/>
    <property type="project" value="UniProtKB-SubCell"/>
</dbReference>
<evidence type="ECO:0000256" key="1">
    <source>
        <dbReference type="ARBA" id="ARBA00004202"/>
    </source>
</evidence>
<comment type="similarity">
    <text evidence="5">Belongs to the SFH family.</text>
</comment>
<dbReference type="InterPro" id="IPR011074">
    <property type="entry name" value="CRAL/TRIO_N_dom"/>
</dbReference>
<protein>
    <submittedName>
        <fullName evidence="8">Sec14p-like phosphatidylinositol transfer family protein</fullName>
    </submittedName>
</protein>
<dbReference type="Pfam" id="PF00650">
    <property type="entry name" value="CRAL_TRIO"/>
    <property type="match status" value="1"/>
</dbReference>